<keyword evidence="6" id="KW-0067">ATP-binding</keyword>
<dbReference type="GO" id="GO:0005524">
    <property type="term" value="F:ATP binding"/>
    <property type="evidence" value="ECO:0007669"/>
    <property type="project" value="UniProtKB-KW"/>
</dbReference>
<evidence type="ECO:0000256" key="8">
    <source>
        <dbReference type="ARBA" id="ARBA00023204"/>
    </source>
</evidence>
<comment type="similarity">
    <text evidence="2">Belongs to the DNA mismatch repair MutS family. MSH3 subfamily.</text>
</comment>
<accession>A0A8H7S4B6</accession>
<dbReference type="FunFam" id="3.30.420.110:FF:000008">
    <property type="entry name" value="DNA mismatch repair protein"/>
    <property type="match status" value="1"/>
</dbReference>
<dbReference type="InterPro" id="IPR000432">
    <property type="entry name" value="DNA_mismatch_repair_MutS_C"/>
</dbReference>
<dbReference type="PANTHER" id="PTHR11361">
    <property type="entry name" value="DNA MISMATCH REPAIR PROTEIN MUTS FAMILY MEMBER"/>
    <property type="match status" value="1"/>
</dbReference>
<dbReference type="SMART" id="SM00533">
    <property type="entry name" value="MUTSd"/>
    <property type="match status" value="1"/>
</dbReference>
<evidence type="ECO:0000256" key="4">
    <source>
        <dbReference type="ARBA" id="ARBA00022741"/>
    </source>
</evidence>
<evidence type="ECO:0000256" key="13">
    <source>
        <dbReference type="RuleBase" id="RU003756"/>
    </source>
</evidence>
<dbReference type="Gene3D" id="3.40.50.300">
    <property type="entry name" value="P-loop containing nucleotide triphosphate hydrolases"/>
    <property type="match status" value="1"/>
</dbReference>
<dbReference type="FunFam" id="1.10.1420.10:FF:000004">
    <property type="entry name" value="DNA mismatch repair protein Msh3"/>
    <property type="match status" value="1"/>
</dbReference>
<keyword evidence="9" id="KW-0539">Nucleus</keyword>
<organism evidence="16 17">
    <name type="scientific">Circinella minor</name>
    <dbReference type="NCBI Taxonomy" id="1195481"/>
    <lineage>
        <taxon>Eukaryota</taxon>
        <taxon>Fungi</taxon>
        <taxon>Fungi incertae sedis</taxon>
        <taxon>Mucoromycota</taxon>
        <taxon>Mucoromycotina</taxon>
        <taxon>Mucoromycetes</taxon>
        <taxon>Mucorales</taxon>
        <taxon>Lichtheimiaceae</taxon>
        <taxon>Circinella</taxon>
    </lineage>
</organism>
<sequence length="1084" mass="122582">MSKKRQLTLSSFFQQTKKPKENDAIEESPSGSNSPFFSSPTDSPSPPPQLPVPRLQRDQFIYADESTTTKNDNDTAPVPFPSLPDNRVSTTTITTQTSSQQHSIPQLEQQYAFNNHNDNASQSTKVNDPIKEKRHAEFVARFGQMEQEREQKRRRMNNNNNNNNNGDDTTSTTTDGKDKKNWSPLELQVLELKKKHPGVLLAIEVGYKFRFFGDDAKLASRVLHIAHFIDRNFYVASIPTHRLAVHVRRLVHAGHKVGVVRQTETAALKASGTNKGGPFLRELKHLYTKGTFVDEMATRDDLELDDNNTSSSSSSGGSSSNYLLCIVEEKRGGGGPDERVQIGLVAVQPATGDVTYDSFEDGYMRSELETRILHIEPCELLLPFSLSKATEKVVKHMSMQRTTAFGEAVRVERMPENDTFMQDYNTAFTHVSEFYTQNSEIQNDENHSSSSPSTSKVLFSEILRLPDTVIKALAATIRYLSEFGLQHALQLTKYFVHFSSRSHMLLNGNTMANLEIYRNSTTYSEKGSLFSVLNHTSTSFGRRLLRKWVGRPLVDVKQLHTRINAVDELLRTDNPNKEKAKGLLKQMPDLEKGLSRIHYGQSSPKELVQVLDTLLRIADTFHGKVTIPFESSLLNDIFALLPTIRPDVIELQKVINRDALSSSDRKIDLLKEDDRWPELAQEKQNIARVEKELDSYLVEQKSKVQIPSLQYIHVAGIEYLLEVKNTLTKKVPREWIKINGTKAASRFHSPWLITKLKERERHRELLNIAFENAYRTFLSQVTEKYETFRDVVLGLAQLDCLFSLATVAQQPDYVKPSFSDHAQLKVVNGRHPMVEKFLPSDSSYVPNDIDFDINKKRTMILTGPNMGGKSSYIRQVALIAIMGQIGSYVPAESAELGILDAVYTRMGALDNMLAGESTFMVELHETSDIMRQATPRSLVILDELGRGTSTHDGMAIAYAVLRHFITEIQSITLFVTHYPSLAELADEFPDTTTNGYMNYIEDNDDDLPSVIFLYKLVQGISTRSYGINVARLADIPKNILQVAKLKAAEMETSVNSKIRKQTLMRALTDPEKYVQQLRKYLKKE</sequence>
<dbReference type="InterPro" id="IPR007861">
    <property type="entry name" value="DNA_mismatch_repair_MutS_clamp"/>
</dbReference>
<dbReference type="InterPro" id="IPR045076">
    <property type="entry name" value="MutS"/>
</dbReference>
<dbReference type="PROSITE" id="PS00486">
    <property type="entry name" value="DNA_MISMATCH_REPAIR_2"/>
    <property type="match status" value="1"/>
</dbReference>
<evidence type="ECO:0000256" key="14">
    <source>
        <dbReference type="SAM" id="MobiDB-lite"/>
    </source>
</evidence>
<proteinExistence type="inferred from homology"/>
<evidence type="ECO:0000256" key="5">
    <source>
        <dbReference type="ARBA" id="ARBA00022763"/>
    </source>
</evidence>
<protein>
    <recommendedName>
        <fullName evidence="3 12">DNA mismatch repair protein MSH3</fullName>
    </recommendedName>
    <alternativeName>
        <fullName evidence="3 12">DNA mismatch repair protein MSH3</fullName>
    </alternativeName>
    <alternativeName>
        <fullName evidence="11">MutS protein homolog 3</fullName>
    </alternativeName>
</protein>
<feature type="region of interest" description="Disordered" evidence="14">
    <location>
        <begin position="1"/>
        <end position="103"/>
    </location>
</feature>
<feature type="compositionally biased region" description="Low complexity" evidence="14">
    <location>
        <begin position="28"/>
        <end position="42"/>
    </location>
</feature>
<keyword evidence="5 13" id="KW-0227">DNA damage</keyword>
<comment type="subunit">
    <text evidence="10">Heterodimer consisting of MSH2-MSH3 (MutS beta). Forms a ternary complex with MutL alpha (MLH1-PMS1).</text>
</comment>
<evidence type="ECO:0000256" key="3">
    <source>
        <dbReference type="ARBA" id="ARBA00022151"/>
    </source>
</evidence>
<feature type="compositionally biased region" description="Low complexity" evidence="14">
    <location>
        <begin position="157"/>
        <end position="174"/>
    </location>
</feature>
<keyword evidence="17" id="KW-1185">Reference proteome</keyword>
<dbReference type="Gene3D" id="3.40.1170.10">
    <property type="entry name" value="DNA repair protein MutS, domain I"/>
    <property type="match status" value="1"/>
</dbReference>
<evidence type="ECO:0000313" key="16">
    <source>
        <dbReference type="EMBL" id="KAG2221925.1"/>
    </source>
</evidence>
<dbReference type="InterPro" id="IPR036187">
    <property type="entry name" value="DNA_mismatch_repair_MutS_sf"/>
</dbReference>
<dbReference type="Pfam" id="PF05188">
    <property type="entry name" value="MutS_II"/>
    <property type="match status" value="1"/>
</dbReference>
<comment type="function">
    <text evidence="13">Component of the post-replicative DNA mismatch repair system (MMR).</text>
</comment>
<feature type="domain" description="DNA mismatch repair proteins mutS family" evidence="15">
    <location>
        <begin position="937"/>
        <end position="953"/>
    </location>
</feature>
<dbReference type="AlphaFoldDB" id="A0A8H7S4B6"/>
<dbReference type="Pfam" id="PF00488">
    <property type="entry name" value="MutS_V"/>
    <property type="match status" value="1"/>
</dbReference>
<feature type="region of interest" description="Disordered" evidence="14">
    <location>
        <begin position="142"/>
        <end position="180"/>
    </location>
</feature>
<dbReference type="Gene3D" id="3.30.420.110">
    <property type="entry name" value="MutS, connector domain"/>
    <property type="match status" value="1"/>
</dbReference>
<feature type="compositionally biased region" description="Polar residues" evidence="14">
    <location>
        <begin position="7"/>
        <end position="16"/>
    </location>
</feature>
<dbReference type="InterPro" id="IPR016151">
    <property type="entry name" value="DNA_mismatch_repair_MutS_N"/>
</dbReference>
<evidence type="ECO:0000259" key="15">
    <source>
        <dbReference type="PROSITE" id="PS00486"/>
    </source>
</evidence>
<dbReference type="FunFam" id="3.40.1170.10:FF:000004">
    <property type="entry name" value="DNA mismatch repair protein"/>
    <property type="match status" value="1"/>
</dbReference>
<dbReference type="GO" id="GO:0005634">
    <property type="term" value="C:nucleus"/>
    <property type="evidence" value="ECO:0007669"/>
    <property type="project" value="UniProtKB-SubCell"/>
</dbReference>
<dbReference type="SUPFAM" id="SSF53150">
    <property type="entry name" value="DNA repair protein MutS, domain II"/>
    <property type="match status" value="1"/>
</dbReference>
<dbReference type="Pfam" id="PF01624">
    <property type="entry name" value="MutS_I"/>
    <property type="match status" value="1"/>
</dbReference>
<keyword evidence="8 13" id="KW-0234">DNA repair</keyword>
<dbReference type="InterPro" id="IPR027417">
    <property type="entry name" value="P-loop_NTPase"/>
</dbReference>
<evidence type="ECO:0000256" key="9">
    <source>
        <dbReference type="ARBA" id="ARBA00023242"/>
    </source>
</evidence>
<dbReference type="Pfam" id="PF05192">
    <property type="entry name" value="MutS_III"/>
    <property type="match status" value="1"/>
</dbReference>
<dbReference type="SUPFAM" id="SSF48334">
    <property type="entry name" value="DNA repair protein MutS, domain III"/>
    <property type="match status" value="1"/>
</dbReference>
<keyword evidence="7 13" id="KW-0238">DNA-binding</keyword>
<evidence type="ECO:0000256" key="12">
    <source>
        <dbReference type="ARBA" id="ARBA00073774"/>
    </source>
</evidence>
<evidence type="ECO:0000313" key="17">
    <source>
        <dbReference type="Proteomes" id="UP000646827"/>
    </source>
</evidence>
<evidence type="ECO:0000256" key="2">
    <source>
        <dbReference type="ARBA" id="ARBA00007094"/>
    </source>
</evidence>
<gene>
    <name evidence="16" type="ORF">INT45_013261</name>
</gene>
<dbReference type="PIRSF" id="PIRSF037677">
    <property type="entry name" value="DNA_mis_repair_Msh6"/>
    <property type="match status" value="1"/>
</dbReference>
<dbReference type="OrthoDB" id="121051at2759"/>
<keyword evidence="4 13" id="KW-0547">Nucleotide-binding</keyword>
<name>A0A8H7S4B6_9FUNG</name>
<evidence type="ECO:0000256" key="11">
    <source>
        <dbReference type="ARBA" id="ARBA00029792"/>
    </source>
</evidence>
<feature type="compositionally biased region" description="Low complexity" evidence="14">
    <location>
        <begin position="89"/>
        <end position="101"/>
    </location>
</feature>
<dbReference type="InterPro" id="IPR007695">
    <property type="entry name" value="DNA_mismatch_repair_MutS-lik_N"/>
</dbReference>
<dbReference type="EMBL" id="JAEPRB010000096">
    <property type="protein sequence ID" value="KAG2221925.1"/>
    <property type="molecule type" value="Genomic_DNA"/>
</dbReference>
<dbReference type="PANTHER" id="PTHR11361:SF122">
    <property type="entry name" value="DNA MISMATCH REPAIR PROTEIN MSH3"/>
    <property type="match status" value="1"/>
</dbReference>
<dbReference type="Pfam" id="PF05190">
    <property type="entry name" value="MutS_IV"/>
    <property type="match status" value="1"/>
</dbReference>
<dbReference type="SMART" id="SM00534">
    <property type="entry name" value="MUTSac"/>
    <property type="match status" value="1"/>
</dbReference>
<dbReference type="GO" id="GO:0030983">
    <property type="term" value="F:mismatched DNA binding"/>
    <property type="evidence" value="ECO:0007669"/>
    <property type="project" value="InterPro"/>
</dbReference>
<dbReference type="NCBIfam" id="NF003810">
    <property type="entry name" value="PRK05399.1"/>
    <property type="match status" value="1"/>
</dbReference>
<dbReference type="InterPro" id="IPR007696">
    <property type="entry name" value="DNA_mismatch_repair_MutS_core"/>
</dbReference>
<reference evidence="16 17" key="1">
    <citation type="submission" date="2020-12" db="EMBL/GenBank/DDBJ databases">
        <title>Metabolic potential, ecology and presence of endohyphal bacteria is reflected in genomic diversity of Mucoromycotina.</title>
        <authorList>
            <person name="Muszewska A."/>
            <person name="Okrasinska A."/>
            <person name="Steczkiewicz K."/>
            <person name="Drgas O."/>
            <person name="Orlowska M."/>
            <person name="Perlinska-Lenart U."/>
            <person name="Aleksandrzak-Piekarczyk T."/>
            <person name="Szatraj K."/>
            <person name="Zielenkiewicz U."/>
            <person name="Pilsyk S."/>
            <person name="Malc E."/>
            <person name="Mieczkowski P."/>
            <person name="Kruszewska J.S."/>
            <person name="Biernat P."/>
            <person name="Pawlowska J."/>
        </authorList>
    </citation>
    <scope>NUCLEOTIDE SEQUENCE [LARGE SCALE GENOMIC DNA]</scope>
    <source>
        <strain evidence="16 17">CBS 142.35</strain>
    </source>
</reference>
<dbReference type="InterPro" id="IPR007860">
    <property type="entry name" value="DNA_mmatch_repair_MutS_con_dom"/>
</dbReference>
<comment type="caution">
    <text evidence="16">The sequence shown here is derived from an EMBL/GenBank/DDBJ whole genome shotgun (WGS) entry which is preliminary data.</text>
</comment>
<comment type="subcellular location">
    <subcellularLocation>
        <location evidence="1">Nucleus</location>
    </subcellularLocation>
</comment>
<dbReference type="SUPFAM" id="SSF52540">
    <property type="entry name" value="P-loop containing nucleoside triphosphate hydrolases"/>
    <property type="match status" value="1"/>
</dbReference>
<evidence type="ECO:0000256" key="1">
    <source>
        <dbReference type="ARBA" id="ARBA00004123"/>
    </source>
</evidence>
<evidence type="ECO:0000256" key="6">
    <source>
        <dbReference type="ARBA" id="ARBA00022840"/>
    </source>
</evidence>
<dbReference type="GO" id="GO:0006298">
    <property type="term" value="P:mismatch repair"/>
    <property type="evidence" value="ECO:0007669"/>
    <property type="project" value="InterPro"/>
</dbReference>
<dbReference type="Proteomes" id="UP000646827">
    <property type="component" value="Unassembled WGS sequence"/>
</dbReference>
<dbReference type="GO" id="GO:0006312">
    <property type="term" value="P:mitotic recombination"/>
    <property type="evidence" value="ECO:0007669"/>
    <property type="project" value="TreeGrafter"/>
</dbReference>
<dbReference type="InterPro" id="IPR036678">
    <property type="entry name" value="MutS_con_dom_sf"/>
</dbReference>
<dbReference type="GO" id="GO:0140664">
    <property type="term" value="F:ATP-dependent DNA damage sensor activity"/>
    <property type="evidence" value="ECO:0007669"/>
    <property type="project" value="InterPro"/>
</dbReference>
<evidence type="ECO:0000256" key="10">
    <source>
        <dbReference type="ARBA" id="ARBA00025902"/>
    </source>
</evidence>
<dbReference type="InterPro" id="IPR017261">
    <property type="entry name" value="DNA_mismatch_repair_MutS/MSH"/>
</dbReference>
<dbReference type="SUPFAM" id="SSF55271">
    <property type="entry name" value="DNA repair protein MutS, domain I"/>
    <property type="match status" value="1"/>
</dbReference>
<dbReference type="Gene3D" id="1.10.1420.10">
    <property type="match status" value="2"/>
</dbReference>
<evidence type="ECO:0000256" key="7">
    <source>
        <dbReference type="ARBA" id="ARBA00023125"/>
    </source>
</evidence>